<dbReference type="PANTHER" id="PTHR30050">
    <property type="entry name" value="CHROMOSOMAL REPLICATION INITIATOR PROTEIN DNAA"/>
    <property type="match status" value="1"/>
</dbReference>
<reference evidence="2 3" key="1">
    <citation type="submission" date="2016-06" db="EMBL/GenBank/DDBJ databases">
        <authorList>
            <person name="Kjaerup R.B."/>
            <person name="Dalgaard T.S."/>
            <person name="Juul-Madsen H.R."/>
        </authorList>
    </citation>
    <scope>NUCLEOTIDE SEQUENCE [LARGE SCALE GENOMIC DNA]</scope>
    <source>
        <strain evidence="2 3">1S159</strain>
    </source>
</reference>
<dbReference type="PANTHER" id="PTHR30050:SF4">
    <property type="entry name" value="ATP-BINDING PROTEIN RV3427C IN INSERTION SEQUENCE-RELATED"/>
    <property type="match status" value="1"/>
</dbReference>
<accession>A0A1B9NZV6</accession>
<dbReference type="GO" id="GO:0006260">
    <property type="term" value="P:DNA replication"/>
    <property type="evidence" value="ECO:0007669"/>
    <property type="project" value="TreeGrafter"/>
</dbReference>
<name>A0A1B9NZV6_ALILO</name>
<proteinExistence type="predicted"/>
<sequence>MNLMARLQQIIPAHIVPHTPERMAQIAKECEQSASDKARDSYRTSQVQSIFGRSGIKKRHLNCSFENYITESQGQRQAYNQAKNWLVNYRKGATSSFVFSGTPGTGKNHLACAIANRLMARKTSVLVITVADLMLKIRDKYKPNSTTTEAQFMKYLGNLDVLILDEVGLQRMSDHEKLMMNMIIDARYTNEKPTGILTNLQTENLTEMLGPRVMERLLENNGEWVTFSWPSFRKNKKLQAVS</sequence>
<gene>
    <name evidence="2" type="ORF">A6E04_06830</name>
</gene>
<dbReference type="Proteomes" id="UP000093523">
    <property type="component" value="Unassembled WGS sequence"/>
</dbReference>
<comment type="caution">
    <text evidence="2">The sequence shown here is derived from an EMBL/GenBank/DDBJ whole genome shotgun (WGS) entry which is preliminary data.</text>
</comment>
<evidence type="ECO:0000313" key="3">
    <source>
        <dbReference type="Proteomes" id="UP000093523"/>
    </source>
</evidence>
<dbReference type="RefSeq" id="WP_065610121.1">
    <property type="nucleotide sequence ID" value="NZ_CAWMPN010000008.1"/>
</dbReference>
<dbReference type="Pfam" id="PF01695">
    <property type="entry name" value="IstB_IS21"/>
    <property type="match status" value="1"/>
</dbReference>
<protein>
    <submittedName>
        <fullName evidence="2">DNA biosynthesis protein</fullName>
    </submittedName>
</protein>
<organism evidence="2 3">
    <name type="scientific">Aliivibrio logei</name>
    <name type="common">Vibrio logei</name>
    <dbReference type="NCBI Taxonomy" id="688"/>
    <lineage>
        <taxon>Bacteria</taxon>
        <taxon>Pseudomonadati</taxon>
        <taxon>Pseudomonadota</taxon>
        <taxon>Gammaproteobacteria</taxon>
        <taxon>Vibrionales</taxon>
        <taxon>Vibrionaceae</taxon>
        <taxon>Aliivibrio</taxon>
    </lineage>
</organism>
<dbReference type="EMBL" id="MAJU01000008">
    <property type="protein sequence ID" value="OCH21575.1"/>
    <property type="molecule type" value="Genomic_DNA"/>
</dbReference>
<dbReference type="CDD" id="cd00009">
    <property type="entry name" value="AAA"/>
    <property type="match status" value="1"/>
</dbReference>
<dbReference type="OrthoDB" id="5956003at2"/>
<evidence type="ECO:0000313" key="2">
    <source>
        <dbReference type="EMBL" id="OCH21575.1"/>
    </source>
</evidence>
<dbReference type="GO" id="GO:0005524">
    <property type="term" value="F:ATP binding"/>
    <property type="evidence" value="ECO:0007669"/>
    <property type="project" value="InterPro"/>
</dbReference>
<dbReference type="STRING" id="688.A6E04_06830"/>
<dbReference type="SUPFAM" id="SSF52540">
    <property type="entry name" value="P-loop containing nucleoside triphosphate hydrolases"/>
    <property type="match status" value="1"/>
</dbReference>
<dbReference type="InterPro" id="IPR002611">
    <property type="entry name" value="IstB_ATP-bd"/>
</dbReference>
<feature type="domain" description="IstB-like ATP-binding" evidence="1">
    <location>
        <begin position="97"/>
        <end position="238"/>
    </location>
</feature>
<evidence type="ECO:0000259" key="1">
    <source>
        <dbReference type="Pfam" id="PF01695"/>
    </source>
</evidence>
<dbReference type="AlphaFoldDB" id="A0A1B9NZV6"/>
<dbReference type="InterPro" id="IPR027417">
    <property type="entry name" value="P-loop_NTPase"/>
</dbReference>
<dbReference type="Gene3D" id="3.40.50.300">
    <property type="entry name" value="P-loop containing nucleotide triphosphate hydrolases"/>
    <property type="match status" value="1"/>
</dbReference>